<accession>A0AAW2GF39</accession>
<comment type="caution">
    <text evidence="1">The sequence shown here is derived from an EMBL/GenBank/DDBJ whole genome shotgun (WGS) entry which is preliminary data.</text>
</comment>
<reference evidence="1 2" key="1">
    <citation type="submission" date="2023-03" db="EMBL/GenBank/DDBJ databases">
        <title>High recombination rates correlate with genetic variation in Cardiocondyla obscurior ants.</title>
        <authorList>
            <person name="Errbii M."/>
        </authorList>
    </citation>
    <scope>NUCLEOTIDE SEQUENCE [LARGE SCALE GENOMIC DNA]</scope>
    <source>
        <strain evidence="1">Alpha-2009</strain>
        <tissue evidence="1">Whole body</tissue>
    </source>
</reference>
<proteinExistence type="predicted"/>
<dbReference type="AlphaFoldDB" id="A0AAW2GF39"/>
<sequence>MNDVQDGHENSRDCKGETEGCQRHVLDELCSDWSCLSFLPVSRRVSLSPTFPRFSPFSLSQRSFLSLVRLFPSLESRSVGLDEPTNRAVNGNEAQPKRMMGRSITKNNLISKQRHFKSRGRAGQCLGKNLTKLLARNSISQCFGSAFYTALCDSHLILLIKYLAPRA</sequence>
<dbReference type="EMBL" id="JADYXP020000004">
    <property type="protein sequence ID" value="KAL0125876.1"/>
    <property type="molecule type" value="Genomic_DNA"/>
</dbReference>
<protein>
    <submittedName>
        <fullName evidence="1">Uncharacterized protein</fullName>
    </submittedName>
</protein>
<evidence type="ECO:0000313" key="1">
    <source>
        <dbReference type="EMBL" id="KAL0125876.1"/>
    </source>
</evidence>
<dbReference type="Proteomes" id="UP001430953">
    <property type="component" value="Unassembled WGS sequence"/>
</dbReference>
<keyword evidence="2" id="KW-1185">Reference proteome</keyword>
<name>A0AAW2GF39_9HYME</name>
<evidence type="ECO:0000313" key="2">
    <source>
        <dbReference type="Proteomes" id="UP001430953"/>
    </source>
</evidence>
<gene>
    <name evidence="1" type="ORF">PUN28_004734</name>
</gene>
<organism evidence="1 2">
    <name type="scientific">Cardiocondyla obscurior</name>
    <dbReference type="NCBI Taxonomy" id="286306"/>
    <lineage>
        <taxon>Eukaryota</taxon>
        <taxon>Metazoa</taxon>
        <taxon>Ecdysozoa</taxon>
        <taxon>Arthropoda</taxon>
        <taxon>Hexapoda</taxon>
        <taxon>Insecta</taxon>
        <taxon>Pterygota</taxon>
        <taxon>Neoptera</taxon>
        <taxon>Endopterygota</taxon>
        <taxon>Hymenoptera</taxon>
        <taxon>Apocrita</taxon>
        <taxon>Aculeata</taxon>
        <taxon>Formicoidea</taxon>
        <taxon>Formicidae</taxon>
        <taxon>Myrmicinae</taxon>
        <taxon>Cardiocondyla</taxon>
    </lineage>
</organism>